<evidence type="ECO:0000313" key="2">
    <source>
        <dbReference type="Proteomes" id="UP000683246"/>
    </source>
</evidence>
<reference evidence="1" key="1">
    <citation type="submission" date="2020-07" db="EMBL/GenBank/DDBJ databases">
        <title>Vallitalea pronyensis genome.</title>
        <authorList>
            <person name="Postec A."/>
        </authorList>
    </citation>
    <scope>NUCLEOTIDE SEQUENCE</scope>
    <source>
        <strain evidence="1">FatNI3</strain>
    </source>
</reference>
<sequence>MSTYLDYFKTYLSPKLQEIDLFLKTHEKSDIDPIEVENLLDITRSEIDQIMRLHELDYISKHSFFIIMCNGSSDICQLFSREISRKMPNAYSPLDISYIYQIPYNHVLEATEKARIDAITTDNLNELFSYIIL</sequence>
<dbReference type="Proteomes" id="UP000683246">
    <property type="component" value="Chromosome"/>
</dbReference>
<gene>
    <name evidence="1" type="ORF">HZI73_05325</name>
</gene>
<dbReference type="EMBL" id="CP058649">
    <property type="protein sequence ID" value="QUI21747.1"/>
    <property type="molecule type" value="Genomic_DNA"/>
</dbReference>
<dbReference type="AlphaFoldDB" id="A0A8J8SFW0"/>
<organism evidence="1 2">
    <name type="scientific">Vallitalea pronyensis</name>
    <dbReference type="NCBI Taxonomy" id="1348613"/>
    <lineage>
        <taxon>Bacteria</taxon>
        <taxon>Bacillati</taxon>
        <taxon>Bacillota</taxon>
        <taxon>Clostridia</taxon>
        <taxon>Lachnospirales</taxon>
        <taxon>Vallitaleaceae</taxon>
        <taxon>Vallitalea</taxon>
    </lineage>
</organism>
<proteinExistence type="predicted"/>
<name>A0A8J8SFW0_9FIRM</name>
<keyword evidence="2" id="KW-1185">Reference proteome</keyword>
<evidence type="ECO:0000313" key="1">
    <source>
        <dbReference type="EMBL" id="QUI21747.1"/>
    </source>
</evidence>
<dbReference type="KEGG" id="vpy:HZI73_05325"/>
<protein>
    <submittedName>
        <fullName evidence="1">Uncharacterized protein</fullName>
    </submittedName>
</protein>
<dbReference type="RefSeq" id="WP_212697218.1">
    <property type="nucleotide sequence ID" value="NZ_CP058649.1"/>
</dbReference>
<accession>A0A8J8SFW0</accession>